<organism evidence="16 17">
    <name type="scientific">Aquimarina atlantica</name>
    <dbReference type="NCBI Taxonomy" id="1317122"/>
    <lineage>
        <taxon>Bacteria</taxon>
        <taxon>Pseudomonadati</taxon>
        <taxon>Bacteroidota</taxon>
        <taxon>Flavobacteriia</taxon>
        <taxon>Flavobacteriales</taxon>
        <taxon>Flavobacteriaceae</taxon>
        <taxon>Aquimarina</taxon>
    </lineage>
</organism>
<dbReference type="GO" id="GO:0030288">
    <property type="term" value="C:outer membrane-bounded periplasmic space"/>
    <property type="evidence" value="ECO:0007669"/>
    <property type="project" value="TreeGrafter"/>
</dbReference>
<dbReference type="Pfam" id="PF06832">
    <property type="entry name" value="BiPBP_C"/>
    <property type="match status" value="1"/>
</dbReference>
<evidence type="ECO:0000256" key="12">
    <source>
        <dbReference type="SAM" id="Phobius"/>
    </source>
</evidence>
<comment type="similarity">
    <text evidence="2">In the C-terminal section; belongs to the transpeptidase family.</text>
</comment>
<keyword evidence="7" id="KW-0808">Transferase</keyword>
<evidence type="ECO:0000256" key="2">
    <source>
        <dbReference type="ARBA" id="ARBA00007090"/>
    </source>
</evidence>
<dbReference type="EC" id="2.4.99.28" evidence="10"/>
<dbReference type="NCBIfam" id="TIGR02073">
    <property type="entry name" value="PBP_1c"/>
    <property type="match status" value="1"/>
</dbReference>
<dbReference type="Pfam" id="PF00905">
    <property type="entry name" value="Transpeptidase"/>
    <property type="match status" value="1"/>
</dbReference>
<keyword evidence="6" id="KW-0328">Glycosyltransferase</keyword>
<evidence type="ECO:0000259" key="15">
    <source>
        <dbReference type="Pfam" id="PF06832"/>
    </source>
</evidence>
<dbReference type="InterPro" id="IPR012338">
    <property type="entry name" value="Beta-lactam/transpept-like"/>
</dbReference>
<evidence type="ECO:0000256" key="10">
    <source>
        <dbReference type="ARBA" id="ARBA00044770"/>
    </source>
</evidence>
<dbReference type="GO" id="GO:0008658">
    <property type="term" value="F:penicillin binding"/>
    <property type="evidence" value="ECO:0007669"/>
    <property type="project" value="InterPro"/>
</dbReference>
<dbReference type="InterPro" id="IPR001264">
    <property type="entry name" value="Glyco_trans_51"/>
</dbReference>
<protein>
    <recommendedName>
        <fullName evidence="10">peptidoglycan glycosyltransferase</fullName>
        <ecNumber evidence="10">2.4.99.28</ecNumber>
    </recommendedName>
</protein>
<dbReference type="Gene3D" id="3.40.710.10">
    <property type="entry name" value="DD-peptidase/beta-lactamase superfamily"/>
    <property type="match status" value="1"/>
</dbReference>
<comment type="pathway">
    <text evidence="1">Cell wall biogenesis; peptidoglycan biosynthesis.</text>
</comment>
<keyword evidence="8" id="KW-0378">Hydrolase</keyword>
<dbReference type="Gene3D" id="1.10.3810.10">
    <property type="entry name" value="Biosynthetic peptidoglycan transglycosylase-like"/>
    <property type="match status" value="1"/>
</dbReference>
<evidence type="ECO:0000256" key="4">
    <source>
        <dbReference type="ARBA" id="ARBA00022645"/>
    </source>
</evidence>
<evidence type="ECO:0000313" key="17">
    <source>
        <dbReference type="Proteomes" id="UP000023541"/>
    </source>
</evidence>
<keyword evidence="9" id="KW-0511">Multifunctional enzyme</keyword>
<dbReference type="AlphaFoldDB" id="A0A023BPB7"/>
<keyword evidence="12" id="KW-0472">Membrane</keyword>
<name>A0A023BPB7_9FLAO</name>
<keyword evidence="12" id="KW-0812">Transmembrane</keyword>
<evidence type="ECO:0000259" key="14">
    <source>
        <dbReference type="Pfam" id="PF00912"/>
    </source>
</evidence>
<dbReference type="SUPFAM" id="SSF56601">
    <property type="entry name" value="beta-lactamase/transpeptidase-like"/>
    <property type="match status" value="1"/>
</dbReference>
<dbReference type="eggNOG" id="COG4953">
    <property type="taxonomic scope" value="Bacteria"/>
</dbReference>
<feature type="domain" description="Penicillin-binding protein transpeptidase" evidence="13">
    <location>
        <begin position="309"/>
        <end position="566"/>
    </location>
</feature>
<evidence type="ECO:0000256" key="3">
    <source>
        <dbReference type="ARBA" id="ARBA00007739"/>
    </source>
</evidence>
<dbReference type="GO" id="GO:0008955">
    <property type="term" value="F:peptidoglycan glycosyltransferase activity"/>
    <property type="evidence" value="ECO:0007669"/>
    <property type="project" value="UniProtKB-EC"/>
</dbReference>
<comment type="similarity">
    <text evidence="3">In the N-terminal section; belongs to the glycosyltransferase 51 family.</text>
</comment>
<dbReference type="InterPro" id="IPR050396">
    <property type="entry name" value="Glycosyltr_51/Transpeptidase"/>
</dbReference>
<dbReference type="InterPro" id="IPR036950">
    <property type="entry name" value="PBP_transglycosylase"/>
</dbReference>
<feature type="transmembrane region" description="Helical" evidence="12">
    <location>
        <begin position="24"/>
        <end position="43"/>
    </location>
</feature>
<keyword evidence="5" id="KW-0645">Protease</keyword>
<keyword evidence="12" id="KW-1133">Transmembrane helix</keyword>
<dbReference type="GO" id="GO:0004180">
    <property type="term" value="F:carboxypeptidase activity"/>
    <property type="evidence" value="ECO:0007669"/>
    <property type="project" value="UniProtKB-KW"/>
</dbReference>
<evidence type="ECO:0000256" key="6">
    <source>
        <dbReference type="ARBA" id="ARBA00022676"/>
    </source>
</evidence>
<dbReference type="GO" id="GO:0006508">
    <property type="term" value="P:proteolysis"/>
    <property type="evidence" value="ECO:0007669"/>
    <property type="project" value="UniProtKB-KW"/>
</dbReference>
<proteinExistence type="inferred from homology"/>
<dbReference type="EMBL" id="AQRA01000011">
    <property type="protein sequence ID" value="EZH71821.1"/>
    <property type="molecule type" value="Genomic_DNA"/>
</dbReference>
<dbReference type="GO" id="GO:0009252">
    <property type="term" value="P:peptidoglycan biosynthetic process"/>
    <property type="evidence" value="ECO:0007669"/>
    <property type="project" value="InterPro"/>
</dbReference>
<dbReference type="PANTHER" id="PTHR32282:SF15">
    <property type="entry name" value="PENICILLIN-BINDING PROTEIN 1C"/>
    <property type="match status" value="1"/>
</dbReference>
<keyword evidence="4" id="KW-0121">Carboxypeptidase</keyword>
<dbReference type="STRING" id="1317122.ATO12_05435"/>
<evidence type="ECO:0000256" key="8">
    <source>
        <dbReference type="ARBA" id="ARBA00022801"/>
    </source>
</evidence>
<evidence type="ECO:0000256" key="11">
    <source>
        <dbReference type="ARBA" id="ARBA00049902"/>
    </source>
</evidence>
<feature type="domain" description="Penicillin-binding C-terminal" evidence="15">
    <location>
        <begin position="701"/>
        <end position="785"/>
    </location>
</feature>
<dbReference type="InterPro" id="IPR011815">
    <property type="entry name" value="PBP_1c"/>
</dbReference>
<sequence>MDSSIVHTLFKNIRNYIKNHPKRFLILGVVLIIYYFLLPRPLFDDPTATVIETRNGELLGAKIAADGQWRFPETDSVPEKFKRCIIAFEDQQFYRHLGFNAVAMGEAIIENSSAGKVVRGGSTITQQVIRLARKGKRRTYFEKLKELVLATRLEFGASKEKILKLYASHAPFGGNVVGIDMAAWRYFGLPAHQLSWAETATLAVLPNAPSLIYPGKNQIKLLKKRNRLLLTLLEEETIDSLTYELSISETLPQKPYFLPQTAPHLLDRLAKKHKGKRVQTTIDLILQKQVNRVVKRHYEVLKQNEVHNMAVLILDVETREILSYVGNSPTDKAHQKDVDIIEAGRSTGSILKPLLYAAMMDKGELLPEQLVSDIPTVISGYNPKNFDEGYSGAVAANRALARSLNIPAVRLLQKYGLQRFRDELNVFQIRDLRYGADHYGLSLIVGGAEGNLWDLSKTYAGFAGTLNHYQSTSSEYFTQEFTEPIVLAEREVDFGKRTQQKPVYGAGSIWLTFEAMKKVNRPEGDEAWEFYDSSREIAWKTGTSYGNRDAWAIGASQKYVVGIWVGNADGEGRPELTGLNSAAPVLFDVYNLLPKSKWFPTPYDDLIPVTVCTKSGFLAGSNCPTKLMDVPVSETRTKPCPYHQLVHLDKTRQYRVNSSCESVSNMIHESWFVLPPLQGYFFKTGNSDYRSLPPYRPDCIKESQERMDFIFPKPSSSVYLPKGFDGKTNEVILKIAHTNPETRVFWYIDDQFVGTTKQFHEMPVAPKPGIHTITVLDEKGNELKRKIEIKD</sequence>
<evidence type="ECO:0000256" key="5">
    <source>
        <dbReference type="ARBA" id="ARBA00022670"/>
    </source>
</evidence>
<dbReference type="Proteomes" id="UP000023541">
    <property type="component" value="Unassembled WGS sequence"/>
</dbReference>
<keyword evidence="17" id="KW-1185">Reference proteome</keyword>
<comment type="catalytic activity">
    <reaction evidence="11">
        <text>[GlcNAc-(1-&gt;4)-Mur2Ac(oyl-L-Ala-gamma-D-Glu-L-Lys-D-Ala-D-Ala)](n)-di-trans,octa-cis-undecaprenyl diphosphate + beta-D-GlcNAc-(1-&gt;4)-Mur2Ac(oyl-L-Ala-gamma-D-Glu-L-Lys-D-Ala-D-Ala)-di-trans,octa-cis-undecaprenyl diphosphate = [GlcNAc-(1-&gt;4)-Mur2Ac(oyl-L-Ala-gamma-D-Glu-L-Lys-D-Ala-D-Ala)](n+1)-di-trans,octa-cis-undecaprenyl diphosphate + di-trans,octa-cis-undecaprenyl diphosphate + H(+)</text>
        <dbReference type="Rhea" id="RHEA:23708"/>
        <dbReference type="Rhea" id="RHEA-COMP:9602"/>
        <dbReference type="Rhea" id="RHEA-COMP:9603"/>
        <dbReference type="ChEBI" id="CHEBI:15378"/>
        <dbReference type="ChEBI" id="CHEBI:58405"/>
        <dbReference type="ChEBI" id="CHEBI:60033"/>
        <dbReference type="ChEBI" id="CHEBI:78435"/>
        <dbReference type="EC" id="2.4.99.28"/>
    </reaction>
</comment>
<evidence type="ECO:0000256" key="1">
    <source>
        <dbReference type="ARBA" id="ARBA00004752"/>
    </source>
</evidence>
<accession>A0A023BPB7</accession>
<reference evidence="16 17" key="1">
    <citation type="submission" date="2014-04" db="EMBL/GenBank/DDBJ databases">
        <title>Aquimarina sp. 22II-S11-z7 Genome Sequencing.</title>
        <authorList>
            <person name="Lai Q."/>
        </authorList>
    </citation>
    <scope>NUCLEOTIDE SEQUENCE [LARGE SCALE GENOMIC DNA]</scope>
    <source>
        <strain evidence="16 17">22II-S11-z7</strain>
    </source>
</reference>
<evidence type="ECO:0000256" key="9">
    <source>
        <dbReference type="ARBA" id="ARBA00023268"/>
    </source>
</evidence>
<evidence type="ECO:0000256" key="7">
    <source>
        <dbReference type="ARBA" id="ARBA00022679"/>
    </source>
</evidence>
<dbReference type="InterPro" id="IPR009647">
    <property type="entry name" value="PBP_C"/>
</dbReference>
<evidence type="ECO:0000259" key="13">
    <source>
        <dbReference type="Pfam" id="PF00905"/>
    </source>
</evidence>
<dbReference type="SUPFAM" id="SSF53955">
    <property type="entry name" value="Lysozyme-like"/>
    <property type="match status" value="1"/>
</dbReference>
<comment type="caution">
    <text evidence="16">The sequence shown here is derived from an EMBL/GenBank/DDBJ whole genome shotgun (WGS) entry which is preliminary data.</text>
</comment>
<dbReference type="PANTHER" id="PTHR32282">
    <property type="entry name" value="BINDING PROTEIN TRANSPEPTIDASE, PUTATIVE-RELATED"/>
    <property type="match status" value="1"/>
</dbReference>
<feature type="domain" description="Glycosyl transferase family 51" evidence="14">
    <location>
        <begin position="70"/>
        <end position="229"/>
    </location>
</feature>
<gene>
    <name evidence="16" type="ORF">ATO12_05435</name>
</gene>
<dbReference type="InterPro" id="IPR023346">
    <property type="entry name" value="Lysozyme-like_dom_sf"/>
</dbReference>
<dbReference type="InterPro" id="IPR001460">
    <property type="entry name" value="PCN-bd_Tpept"/>
</dbReference>
<dbReference type="Pfam" id="PF00912">
    <property type="entry name" value="Transgly"/>
    <property type="match status" value="1"/>
</dbReference>
<evidence type="ECO:0000313" key="16">
    <source>
        <dbReference type="EMBL" id="EZH71821.1"/>
    </source>
</evidence>